<proteinExistence type="predicted"/>
<dbReference type="Proteomes" id="UP000094271">
    <property type="component" value="Unassembled WGS sequence"/>
</dbReference>
<keyword evidence="1" id="KW-1133">Transmembrane helix</keyword>
<evidence type="ECO:0000313" key="5">
    <source>
        <dbReference type="Proteomes" id="UP000094067"/>
    </source>
</evidence>
<gene>
    <name evidence="3" type="ORF">BEI59_32030</name>
    <name evidence="2" type="ORF">BEI61_05998</name>
    <name evidence="4" type="ORF">BEI63_18875</name>
</gene>
<name>A0A1E3A018_9FIRM</name>
<dbReference type="Proteomes" id="UP000094869">
    <property type="component" value="Unassembled WGS sequence"/>
</dbReference>
<sequence length="266" mass="29565">MKKEKKAKEIYEPKKGLTGQGDDYHIYTMNMKEKATAFLLGMAGTFIVIFLFFKSVVLGLVAGIAVGIFIQKYYAAFLCEKRKKTLLMQFRDMLEGLTSSYSSGKNTNGAFSDAYGDMVQIYGENADIVRELKIILMGINSNINIETLLEDFADRSELKDIRSFADVFEVSVKQGGNIKDIISATRDIINDKIEIEMEISTLLSGNKNELNIMMIMPLIIIVSMEGLGSEMTVTGNSPLNILIKIISLGMFAGAYILGRKITTIKI</sequence>
<evidence type="ECO:0000313" key="3">
    <source>
        <dbReference type="EMBL" id="ODR42170.1"/>
    </source>
</evidence>
<keyword evidence="3" id="KW-0418">Kinase</keyword>
<keyword evidence="1" id="KW-0812">Transmembrane</keyword>
<feature type="transmembrane region" description="Helical" evidence="1">
    <location>
        <begin position="59"/>
        <end position="79"/>
    </location>
</feature>
<dbReference type="PANTHER" id="PTHR35007:SF1">
    <property type="entry name" value="PILUS ASSEMBLY PROTEIN"/>
    <property type="match status" value="1"/>
</dbReference>
<feature type="transmembrane region" description="Helical" evidence="1">
    <location>
        <begin position="35"/>
        <end position="53"/>
    </location>
</feature>
<reference evidence="4 7" key="2">
    <citation type="submission" date="2016-08" db="EMBL/GenBank/DDBJ databases">
        <title>Characterization of Isolates of Eisenbergiella tayi Derived from Blood Cultures, Using Whole Genome Sequencing.</title>
        <authorList>
            <person name="Bernier A.-M."/>
            <person name="Burdz T."/>
            <person name="Wiebe D."/>
            <person name="Bernard K."/>
        </authorList>
    </citation>
    <scope>NUCLEOTIDE SEQUENCE [LARGE SCALE GENOMIC DNA]</scope>
    <source>
        <strain evidence="4 7">NML120146</strain>
    </source>
</reference>
<evidence type="ECO:0000256" key="1">
    <source>
        <dbReference type="SAM" id="Phobius"/>
    </source>
</evidence>
<evidence type="ECO:0000313" key="2">
    <source>
        <dbReference type="EMBL" id="ODM01999.1"/>
    </source>
</evidence>
<dbReference type="EMBL" id="MCGH01000005">
    <property type="protein sequence ID" value="ODM01999.1"/>
    <property type="molecule type" value="Genomic_DNA"/>
</dbReference>
<keyword evidence="1" id="KW-0472">Membrane</keyword>
<dbReference type="EMBL" id="MEHD01000027">
    <property type="protein sequence ID" value="ODR53232.1"/>
    <property type="molecule type" value="Genomic_DNA"/>
</dbReference>
<accession>A0A1E3A018</accession>
<evidence type="ECO:0000313" key="7">
    <source>
        <dbReference type="Proteomes" id="UP000094869"/>
    </source>
</evidence>
<dbReference type="RefSeq" id="WP_069155233.1">
    <property type="nucleotide sequence ID" value="NZ_JAQCZP010000033.1"/>
</dbReference>
<comment type="caution">
    <text evidence="2">The sequence shown here is derived from an EMBL/GenBank/DDBJ whole genome shotgun (WGS) entry which is preliminary data.</text>
</comment>
<feature type="transmembrane region" description="Helical" evidence="1">
    <location>
        <begin position="210"/>
        <end position="229"/>
    </location>
</feature>
<keyword evidence="7" id="KW-1185">Reference proteome</keyword>
<protein>
    <submittedName>
        <fullName evidence="3">Kinase</fullName>
    </submittedName>
</protein>
<organism evidence="2 5">
    <name type="scientific">Eisenbergiella tayi</name>
    <dbReference type="NCBI Taxonomy" id="1432052"/>
    <lineage>
        <taxon>Bacteria</taxon>
        <taxon>Bacillati</taxon>
        <taxon>Bacillota</taxon>
        <taxon>Clostridia</taxon>
        <taxon>Lachnospirales</taxon>
        <taxon>Lachnospiraceae</taxon>
        <taxon>Eisenbergiella</taxon>
    </lineage>
</organism>
<dbReference type="OrthoDB" id="9796142at2"/>
<dbReference type="GO" id="GO:0016301">
    <property type="term" value="F:kinase activity"/>
    <property type="evidence" value="ECO:0007669"/>
    <property type="project" value="UniProtKB-KW"/>
</dbReference>
<feature type="transmembrane region" description="Helical" evidence="1">
    <location>
        <begin position="241"/>
        <end position="258"/>
    </location>
</feature>
<dbReference type="Proteomes" id="UP000094067">
    <property type="component" value="Unassembled WGS sequence"/>
</dbReference>
<dbReference type="PANTHER" id="PTHR35007">
    <property type="entry name" value="INTEGRAL MEMBRANE PROTEIN-RELATED"/>
    <property type="match status" value="1"/>
</dbReference>
<reference evidence="2 5" key="1">
    <citation type="submission" date="2016-07" db="EMBL/GenBank/DDBJ databases">
        <title>Characterization of isolates of Eisenbergiella tayi derived from blood cultures, using whole genome sequencing.</title>
        <authorList>
            <person name="Burdz T."/>
            <person name="Wiebe D."/>
            <person name="Huynh C."/>
            <person name="Bernard K."/>
        </authorList>
    </citation>
    <scope>NUCLEOTIDE SEQUENCE [LARGE SCALE GENOMIC DNA]</scope>
    <source>
        <strain evidence="2 5">NML 110608</strain>
    </source>
</reference>
<dbReference type="AlphaFoldDB" id="A0A1E3A018"/>
<keyword evidence="3" id="KW-0808">Transferase</keyword>
<dbReference type="EMBL" id="MEHA01000039">
    <property type="protein sequence ID" value="ODR42170.1"/>
    <property type="molecule type" value="Genomic_DNA"/>
</dbReference>
<reference evidence="3 6" key="3">
    <citation type="submission" date="2016-08" db="EMBL/GenBank/DDBJ databases">
        <authorList>
            <person name="Seilhamer J.J."/>
        </authorList>
    </citation>
    <scope>NUCLEOTIDE SEQUENCE [LARGE SCALE GENOMIC DNA]</scope>
    <source>
        <strain evidence="3 6">NML150140-1</strain>
    </source>
</reference>
<evidence type="ECO:0000313" key="4">
    <source>
        <dbReference type="EMBL" id="ODR53232.1"/>
    </source>
</evidence>
<evidence type="ECO:0000313" key="6">
    <source>
        <dbReference type="Proteomes" id="UP000094271"/>
    </source>
</evidence>